<keyword evidence="1" id="KW-0812">Transmembrane</keyword>
<sequence>MRFTFEPDDCMVINIPLKNIRNAAEGQQLMPEKFICRFKDNYKVFQRSRPEALGVAQIVTAVFILGLALCSFTQSDVILIILSLPSILPVQSGDVYLGVNGLMAASYAFQFLLSVILIHCESKAMCRAQFNRLPMITLTQDKEPGMD</sequence>
<name>A0A556TLN2_BAGYA</name>
<dbReference type="OrthoDB" id="8791662at2759"/>
<keyword evidence="3" id="KW-1185">Reference proteome</keyword>
<accession>A0A556TLN2</accession>
<dbReference type="EMBL" id="VCAZ01000005">
    <property type="protein sequence ID" value="TSK20085.1"/>
    <property type="molecule type" value="Genomic_DNA"/>
</dbReference>
<dbReference type="AlphaFoldDB" id="A0A556TLN2"/>
<evidence type="ECO:0000313" key="3">
    <source>
        <dbReference type="Proteomes" id="UP000319801"/>
    </source>
</evidence>
<proteinExistence type="predicted"/>
<gene>
    <name evidence="2" type="ORF">Baya_1633</name>
</gene>
<dbReference type="Proteomes" id="UP000319801">
    <property type="component" value="Unassembled WGS sequence"/>
</dbReference>
<reference evidence="2 3" key="1">
    <citation type="journal article" date="2019" name="Genome Biol. Evol.">
        <title>Whole-Genome Sequencing of the Giant Devil Catfish, Bagarius yarrelli.</title>
        <authorList>
            <person name="Jiang W."/>
            <person name="Lv Y."/>
            <person name="Cheng L."/>
            <person name="Yang K."/>
            <person name="Chao B."/>
            <person name="Wang X."/>
            <person name="Li Y."/>
            <person name="Pan X."/>
            <person name="You X."/>
            <person name="Zhang Y."/>
            <person name="Yang J."/>
            <person name="Li J."/>
            <person name="Zhang X."/>
            <person name="Liu S."/>
            <person name="Sun C."/>
            <person name="Yang J."/>
            <person name="Shi Q."/>
        </authorList>
    </citation>
    <scope>NUCLEOTIDE SEQUENCE [LARGE SCALE GENOMIC DNA]</scope>
    <source>
        <strain evidence="2">JWS20170419001</strain>
        <tissue evidence="2">Muscle</tissue>
    </source>
</reference>
<protein>
    <submittedName>
        <fullName evidence="2">Uncharacterized protein</fullName>
    </submittedName>
</protein>
<keyword evidence="1" id="KW-1133">Transmembrane helix</keyword>
<comment type="caution">
    <text evidence="2">The sequence shown here is derived from an EMBL/GenBank/DDBJ whole genome shotgun (WGS) entry which is preliminary data.</text>
</comment>
<feature type="transmembrane region" description="Helical" evidence="1">
    <location>
        <begin position="95"/>
        <end position="118"/>
    </location>
</feature>
<organism evidence="2 3">
    <name type="scientific">Bagarius yarrelli</name>
    <name type="common">Goonch</name>
    <name type="synonym">Bagrus yarrelli</name>
    <dbReference type="NCBI Taxonomy" id="175774"/>
    <lineage>
        <taxon>Eukaryota</taxon>
        <taxon>Metazoa</taxon>
        <taxon>Chordata</taxon>
        <taxon>Craniata</taxon>
        <taxon>Vertebrata</taxon>
        <taxon>Euteleostomi</taxon>
        <taxon>Actinopterygii</taxon>
        <taxon>Neopterygii</taxon>
        <taxon>Teleostei</taxon>
        <taxon>Ostariophysi</taxon>
        <taxon>Siluriformes</taxon>
        <taxon>Sisoridae</taxon>
        <taxon>Sisorinae</taxon>
        <taxon>Bagarius</taxon>
    </lineage>
</organism>
<evidence type="ECO:0000313" key="2">
    <source>
        <dbReference type="EMBL" id="TSK20085.1"/>
    </source>
</evidence>
<feature type="transmembrane region" description="Helical" evidence="1">
    <location>
        <begin position="52"/>
        <end position="75"/>
    </location>
</feature>
<evidence type="ECO:0000256" key="1">
    <source>
        <dbReference type="SAM" id="Phobius"/>
    </source>
</evidence>
<keyword evidence="1" id="KW-0472">Membrane</keyword>